<dbReference type="GO" id="GO:0016301">
    <property type="term" value="F:kinase activity"/>
    <property type="evidence" value="ECO:0007669"/>
    <property type="project" value="UniProtKB-KW"/>
</dbReference>
<reference evidence="3 4" key="1">
    <citation type="submission" date="2016-11" db="EMBL/GenBank/DDBJ databases">
        <title>Trade-off between light-utilization and light-protection in marine flavobacteria.</title>
        <authorList>
            <person name="Kumagai Y."/>
        </authorList>
    </citation>
    <scope>NUCLEOTIDE SEQUENCE [LARGE SCALE GENOMIC DNA]</scope>
    <source>
        <strain evidence="3 4">ATCC 700397</strain>
    </source>
</reference>
<evidence type="ECO:0000256" key="1">
    <source>
        <dbReference type="SAM" id="Phobius"/>
    </source>
</evidence>
<dbReference type="OrthoDB" id="8965954at2"/>
<sequence length="89" mass="10698">MEQEFTTAQKYVLAKKRVEKIKGFYTHLTIYCFVIPIIIFANLKFEPHFHWFWFSLLGWGIGVIVHWLSVFGFNLLGFGKNWEDRKIKK</sequence>
<protein>
    <submittedName>
        <fullName evidence="3">Histidine kinase</fullName>
    </submittedName>
</protein>
<gene>
    <name evidence="3" type="ORF">BST83_07900</name>
</gene>
<evidence type="ECO:0000259" key="2">
    <source>
        <dbReference type="Pfam" id="PF13239"/>
    </source>
</evidence>
<dbReference type="Proteomes" id="UP000239522">
    <property type="component" value="Unassembled WGS sequence"/>
</dbReference>
<keyword evidence="1" id="KW-0472">Membrane</keyword>
<evidence type="ECO:0000313" key="3">
    <source>
        <dbReference type="EMBL" id="PQB07078.1"/>
    </source>
</evidence>
<keyword evidence="1" id="KW-0812">Transmembrane</keyword>
<name>A0A2S7KX19_9FLAO</name>
<comment type="caution">
    <text evidence="3">The sequence shown here is derived from an EMBL/GenBank/DDBJ whole genome shotgun (WGS) entry which is preliminary data.</text>
</comment>
<keyword evidence="3" id="KW-0418">Kinase</keyword>
<evidence type="ECO:0000313" key="4">
    <source>
        <dbReference type="Proteomes" id="UP000239522"/>
    </source>
</evidence>
<accession>A0A2S7KX19</accession>
<keyword evidence="3" id="KW-0808">Transferase</keyword>
<dbReference type="InterPro" id="IPR025698">
    <property type="entry name" value="2TM_dom"/>
</dbReference>
<feature type="transmembrane region" description="Helical" evidence="1">
    <location>
        <begin position="51"/>
        <end position="79"/>
    </location>
</feature>
<proteinExistence type="predicted"/>
<dbReference type="EMBL" id="MQUA01000013">
    <property type="protein sequence ID" value="PQB07078.1"/>
    <property type="molecule type" value="Genomic_DNA"/>
</dbReference>
<dbReference type="Pfam" id="PF13239">
    <property type="entry name" value="2TM"/>
    <property type="match status" value="1"/>
</dbReference>
<dbReference type="RefSeq" id="WP_104809313.1">
    <property type="nucleotide sequence ID" value="NZ_MQUA01000013.1"/>
</dbReference>
<feature type="transmembrane region" description="Helical" evidence="1">
    <location>
        <begin position="24"/>
        <end position="45"/>
    </location>
</feature>
<keyword evidence="4" id="KW-1185">Reference proteome</keyword>
<keyword evidence="1" id="KW-1133">Transmembrane helix</keyword>
<organism evidence="3 4">
    <name type="scientific">Polaribacter filamentus</name>
    <dbReference type="NCBI Taxonomy" id="53483"/>
    <lineage>
        <taxon>Bacteria</taxon>
        <taxon>Pseudomonadati</taxon>
        <taxon>Bacteroidota</taxon>
        <taxon>Flavobacteriia</taxon>
        <taxon>Flavobacteriales</taxon>
        <taxon>Flavobacteriaceae</taxon>
    </lineage>
</organism>
<feature type="domain" description="2TM" evidence="2">
    <location>
        <begin position="14"/>
        <end position="89"/>
    </location>
</feature>
<dbReference type="AlphaFoldDB" id="A0A2S7KX19"/>